<dbReference type="RefSeq" id="WP_256549824.1">
    <property type="nucleotide sequence ID" value="NZ_CP101751.1"/>
</dbReference>
<keyword evidence="2" id="KW-1185">Reference proteome</keyword>
<dbReference type="Proteomes" id="UP001059844">
    <property type="component" value="Chromosome"/>
</dbReference>
<reference evidence="1" key="1">
    <citation type="submission" date="2022-07" db="EMBL/GenBank/DDBJ databases">
        <title>Isolation, identification, and degradation of a PFOSA degrading strain from sewage treatment plant.</title>
        <authorList>
            <person name="Zhang L."/>
            <person name="Huo Y."/>
        </authorList>
    </citation>
    <scope>NUCLEOTIDE SEQUENCE</scope>
    <source>
        <strain evidence="1">C1</strain>
    </source>
</reference>
<accession>A0ABY5IN23</accession>
<protein>
    <submittedName>
        <fullName evidence="1">Uncharacterized protein</fullName>
    </submittedName>
</protein>
<gene>
    <name evidence="1" type="ORF">NOX80_10970</name>
</gene>
<evidence type="ECO:0000313" key="2">
    <source>
        <dbReference type="Proteomes" id="UP001059844"/>
    </source>
</evidence>
<dbReference type="EMBL" id="CP101751">
    <property type="protein sequence ID" value="UUC44154.1"/>
    <property type="molecule type" value="Genomic_DNA"/>
</dbReference>
<evidence type="ECO:0000313" key="1">
    <source>
        <dbReference type="EMBL" id="UUC44154.1"/>
    </source>
</evidence>
<proteinExistence type="predicted"/>
<name>A0ABY5IN23_9FLAO</name>
<organism evidence="1 2">
    <name type="scientific">Flavobacterium cerinum</name>
    <dbReference type="NCBI Taxonomy" id="2502784"/>
    <lineage>
        <taxon>Bacteria</taxon>
        <taxon>Pseudomonadati</taxon>
        <taxon>Bacteroidota</taxon>
        <taxon>Flavobacteriia</taxon>
        <taxon>Flavobacteriales</taxon>
        <taxon>Flavobacteriaceae</taxon>
        <taxon>Flavobacterium</taxon>
    </lineage>
</organism>
<sequence length="85" mass="10044">MKSLNLLNNVEKGKLLADLFPNELLKISEYIQAHYEMLSDNEDKIRKNWDTNIITVDMWYRLAEEVNRAIKQNGKKLLKSRCFAD</sequence>